<dbReference type="PANTHER" id="PTHR18887:SF4">
    <property type="entry name" value="GOLGIN SUBFAMILY B MEMBER 1-LIKE"/>
    <property type="match status" value="1"/>
</dbReference>
<feature type="region of interest" description="Disordered" evidence="2">
    <location>
        <begin position="4542"/>
        <end position="4561"/>
    </location>
</feature>
<evidence type="ECO:0000313" key="5">
    <source>
        <dbReference type="Proteomes" id="UP000265180"/>
    </source>
</evidence>
<feature type="region of interest" description="Disordered" evidence="2">
    <location>
        <begin position="3622"/>
        <end position="3649"/>
    </location>
</feature>
<reference evidence="4" key="3">
    <citation type="submission" date="2025-08" db="UniProtKB">
        <authorList>
            <consortium name="Ensembl"/>
        </authorList>
    </citation>
    <scope>IDENTIFICATION</scope>
    <source>
        <strain evidence="4">HNI</strain>
    </source>
</reference>
<keyword evidence="3" id="KW-1133">Transmembrane helix</keyword>
<feature type="coiled-coil region" evidence="1">
    <location>
        <begin position="293"/>
        <end position="398"/>
    </location>
</feature>
<feature type="coiled-coil region" evidence="1">
    <location>
        <begin position="3002"/>
        <end position="3029"/>
    </location>
</feature>
<name>A0A3P9K9C3_ORYLA</name>
<evidence type="ECO:0000256" key="1">
    <source>
        <dbReference type="SAM" id="Coils"/>
    </source>
</evidence>
<feature type="region of interest" description="Disordered" evidence="2">
    <location>
        <begin position="3984"/>
        <end position="4004"/>
    </location>
</feature>
<feature type="compositionally biased region" description="Basic and acidic residues" evidence="2">
    <location>
        <begin position="4547"/>
        <end position="4561"/>
    </location>
</feature>
<feature type="coiled-coil region" evidence="1">
    <location>
        <begin position="3475"/>
        <end position="3622"/>
    </location>
</feature>
<sequence>MLKWFSGEEGEPGSGGPGSPRSAAGGAPVAVEEVAERLAQTERLVTQLKEMIREKDAALRSKDEQLKVEKEACEAKLSKLRLQSKAKVTSLTAQLEELKRRGDPASPAHNKKASSEGAEHASRGKIVLLKKKVEELEQQLAHRDQDLENQRKEMEALLQRGEEMDAMLTDKEKRLEEKEAYIVHLQTGLSGEKLGPPAPEPRLAEGGNRGAMEELQLLVQSLTRKVGEAEERYSLLQEQTDGLRALLTSEQEQYSQKESMYKQNIQTFKDIILQKDNQLTEINQMHEQELFKLAAKSDASADLEQLLKALKQKLHEKEEVLLGKTQVIDVLQGEVDSRDQHVKELTERLRRLQVERESLESKMEAEKHVMRAQLRDLMEKQQMEVRRLTEQHNAQMDQIQQDLLGQLQDLKRASAAAEAPRQDAADPASLQRLAELEAQAKQKTEEASKSDTKFLKMKAWSKSRIRQLEEELKKSQAGAAPPDLMSLRSRITTLEEEREEMQWKVEQYEELKAQNGMLEAKLVLYEEQQRTLQAELEQFTKRAASQASESGSADDTQSQVLEWQEMVAEAISAKDRAREEKVAMALRISHMEEEREALTTRQQELEEELAHSRGLGQHGAKKLAAPSQRSLQEDFQFDGQTPCLDAQSPSESTPPTEGENMGGGLRSVVEELELERNQLQEQILSLEEHCQDLEDRLQLQARIEALQVTFDVDEDEQPCWVSQHESEKLQTQLASVRSQQSREAEKHQLQVNSLTEQLKRLSDTQEILETSLMEKENTLAETSEKLELINSLKDSLMERELQCKELSEKLLHAEQDLENVFNKHSSSEKQCCELKAEVVELLQKQSALKEKVQKQDAIIEALQAELDQTNEELDKLNTTHLEERAQLIHDLQSCEREMDALKDALSEKDKEISGLAGSMAEYAEQLSALKQDIRVKEESLVRLESALKQTEQETRVLRESQSSDQQTLNSRITELVGKLQDAEAELLKTKEERERKEAEMEQLMKQAQEDKKTIQSLQGEIQKEVINHRHHLSECETQISSLKEQLSQKVQDSEELVAQLRGTNVNAEKLQQEMKEKEEAHTTELKALKEEQNKLLAQMEAYSREVQLLSQQLEQQKQSEENTSLLEEKLKTSEKRSEEERKAFSTELRSRESEKERLSEELRTKTDTISELKSLSHRLVAEKHRTEEMLKELNEELDLQKLRVKDLDGQISSALQLNSSLESRVGLLTEQNQRLQVEAEERAEERARDVTAEVDARLAKVVDLEKLQSENNKIIQELQRDKEELTVQANQLKQALEQNSHADSQVLQAKTKECDHLNQVLKDREEKLVQLQDHVQNLSGTVERLQLSLAEKEQTAAETQQKLETLQLQQSQLEETLSLLRERESSLQNALKQQEERLHEREEALRSAQQQCQLHKEQLNERNESLKAAKNQFGALQEHAGQLESEAEEKTMELSALRSSIQAATEENRQLHAARQAQEMQLSQQKQAVSDLTEQLGAALKQTSTVSLQLGCLREDNQRLQQELAANISSLSELRQKAESSSADLLEKTNDCANLTQRLRDKEEQLLSLQEQVGQLNAALKDKDTTVSEQRTQLEVLQQQLLQHEDTASMLQQQVAVLKAGLMEKEAKLQQISEEQSAHQTESVLQKELTSKMQEEVEALRRRCSEVSRQMELKEQALGQVTKELQNHKDELNKRNESVVSLSTQLGAMNQSSAELEAEISRLDASVQKLSAENLQLVQKEEQTRAEMTEFKDHIQALNQQNAGFKSELQSMALKLTDAGQLLTQHQAEVQHREDQLREKAEALKQQEHLIQQLHAALAEQAEQLRRAADEDVRLQKLNAELEDSVCRLRGEVDRLEQKERLSLQHQSQSSATVEHLNSWLEAKETECLSLKEQTLHLEESVTKLKNLLQAQECEAQSLKKTLQEKETELLEQTKTLEDVQRRADEALILKTQLKESTEMVLQLQEQVQGFSAEITNLRESADKTQSAFSHQRDENHVQLEDMREQLAERSREASSLRALLDEASSELQAAEATIRTLTNQLSEIRNKLRDAEASNASLSQEKEEAFASHRSSVSQLTVEIEELRSQHLQVVAQMNALTENLEQREMALHAINSQFTAQAKNTSQLLLEMQKLQEQNKKLSAELSLSKEEQQRLQASLSDRNLHLRREVEKLQAQVEQGTSSMKETESEKMSLQAQVSAKDEELCGLRENMQKLEQVLQDSEKEWLLVLEREQLEKSLLTEQLQAVENQMRAENVNVNALKQDLDCLQERLEEASAAVRQGSDLLSAKEAEAAASRAQLHRVLASMQEEERQKRSLQQTLTAVQQDLTGLLSGRGGADEPPSCSESSATAALQDLIRRVQAAHQAEKDALRRELAETCSRLQEAQTGLNEGAENLQQIPHLRETAERLRAQLDAEAEKAKDVSAKLSSVKAELKAKEDHISCMTLQSSQQKELLAALTQQLKDKDASIAQVIAAAANERMKLEEDNRSLQGQLQSVEQAHRASVQRLEEQVSHSQREAESRNTEKTELMKEKEDLQSQLAKVSKDKEVTKKKLQAALVVRKDLLKRIDEYEKQKEERNEAAAQMMEEKLSALERRVEQKEEEASESSRLVERLMLEKRSALNERDSIIERLQSSVDVALEEKTCLQRRLEELQREIKTCKEELAERSSCALACADLENELERIKLEKASLQKKAQAALLARKEAMKKAQESEKRLIQELADLKDDYKSLLEQRCQQTNELNTVQLNLDEKVKELAELHKTFASHQEEQDSLKRLLEEKDKVLQELQLSLADREKQNPSASDLQTELDAVRVRLQSVCLDVERKDGALRCLKSELHTVQTDLEKCRAEIQKKTEEMEKSEESLRAVHLTEIQALLHQKTAALEQLNICQQHAEADQAALLGQTHQLKEERDAALASVLQKSAEVSTLKGLLAEAQKQLDEELEGRTEAQTKMDSLLQQNEDSLRLISELRHEVFSLREAENRDGPCPSCKNTEDQAKQKDEALLASQAQALEKEQLIAALEQQLQQQTKMQELTAKTMKADAEGLQKSAEDDIRTNEQDNRNKMALLAKKLQAALVSRKELMQESVGLKEKLETLRADVKTKEAKCLDLESAVWKLRQQNAGLENSVASVMSERDKLSTEVHGILNENCSLSAACDSLKLTIESITQQKRAFSCQLESLKDSQTEELSKWKSKHAELKQEYDSLLRDYQNLGAEVQALEKQGREAAEENQRAKEEMHELTREKQQRTEELHQENQKIREQLSVIDGNHKTTINQLLNKNQQLEAELNQLRGSSADLGRKLAEMEAKNHQLNQSLQESSRLLEEESSKSDSYARNMQFKLDEALGLNNSLTAQMEAQKTEHGAQLDINKVLQKEKQDFLEKMEKMQRDHELQLAGKEGSIKELRERINAHEQETISLNEKVRILEDDKSLLQEELENTQDISDKVKNENEYLETVILKNSEKIDQLTESVGTLQAQNAQTSAQLAAMKETCERLRQEKERQQLQMVQEFEEKVKSVQRGNQGSKSTTRELQELLKDKHQEINQLQQNCIQYQEVILDLERALKNSQSAQELLEKDLKRSSDRMSVLEEKAAEVEAELKANQKLLREADEKIEEMLSERNQLALGASQQEEQPKNHTAQGSKSPESDGDPNSYVEIQLQNQIEQLQTLKDEDMQQVEELVKQLDSKDLQINSLRRAAETNQAKLLALSSSPQGAEATRLWNELYLKSLHDKDCQLLEQGSTISRFLEDLRGRDRQVDDLQMTKARLERSLGEYSVAAAAQQRQLLVVSATNAELSQATETMAAKLTELRAQLERLEREKSFLSRQLSDQEDAVSQLQLQLQQTEKMKADADTQLLHFQAQHDRVQAELEKQEGISLHLKALLKGKDAEISSLLSCRDGQMSGYLEQLQENYRSQASVYEDRLDSAALLKEQARKESRALEAKVKSLQTQLSRAVGEKEQMAAKVKALKDSMSSLQSDRERLVSENRTLQTKTLSEGRDGSAEADPSKGLKHEIRKLLHQMDDLNSENAMLRAQLVRYREDLNQVLSLKDNQVKVLLKKQLDVIRTLEQQKTAAEKQHREAQLELQKEEEAGGALQALNSRLKAHVAKLEADLQAQKDQLTVTDEARVIADLQASVAAKAADCNNLQQQLSSQKVLTEELQEKILLLEKEALRKLAEAERRNENELNTLGREAGLMRNERETAARRVAELSKELLHAEQLLSEAQGQSKDAAAQKQALCKAMAALQNDRDQLIQDFKILRNRYDEELREARAALNKAELRLNEVSSDLAVLTKDRDILAYKLKAVESKDPPGELGRLLDEVSKALSEKEGELKRAVLENAAFSRQLSAFSKSMASLQNDRDRLMDELHGAKRAVELRQKSSPEAGLTPSAEKAAADRVQESEEAGPEGELGSELQQEVHHQVTSNQEDPADLRSEAGRRRGLQVQQKAVAFSGQSETADVVSRLEAERMQLHKDLQRCIYEVHQRDQYLQQLDIKLQQTVEEKASVSVQLRAVSQTLRETQNHCQRLENQIQGRAQSPVYVEVAPGAPQEKSNHSPLRDSPEASQLRERLVEVEQILAEERGRRESAEEALRLHEHRLKSAGASLLRDAQRDFSIEVEAEDEWDALTINPNQPLIAQKVTGGMVACRRWIRGRSLYFSRLLTSRARSRHFFLAYLLMIHLLVLMCLTGAL</sequence>
<feature type="coiled-coil region" evidence="1">
    <location>
        <begin position="4314"/>
        <end position="4369"/>
    </location>
</feature>
<feature type="compositionally biased region" description="Basic and acidic residues" evidence="2">
    <location>
        <begin position="1126"/>
        <end position="1159"/>
    </location>
</feature>
<feature type="coiled-coil region" evidence="1">
    <location>
        <begin position="2398"/>
        <end position="2425"/>
    </location>
</feature>
<feature type="coiled-coil region" evidence="1">
    <location>
        <begin position="669"/>
        <end position="696"/>
    </location>
</feature>
<evidence type="ECO:0000313" key="4">
    <source>
        <dbReference type="Ensembl" id="ENSORLP00020004967.1"/>
    </source>
</evidence>
<feature type="coiled-coil region" evidence="1">
    <location>
        <begin position="212"/>
        <end position="239"/>
    </location>
</feature>
<feature type="compositionally biased region" description="Low complexity" evidence="2">
    <location>
        <begin position="3308"/>
        <end position="3317"/>
    </location>
</feature>
<keyword evidence="3" id="KW-0812">Transmembrane</keyword>
<reference evidence="4 5" key="2">
    <citation type="submission" date="2017-04" db="EMBL/GenBank/DDBJ databases">
        <title>CpG methylation of centromeres and impact of large insertions on vertebrate speciation.</title>
        <authorList>
            <person name="Ichikawa K."/>
            <person name="Yoshimura J."/>
            <person name="Morishita S."/>
        </authorList>
    </citation>
    <scope>NUCLEOTIDE SEQUENCE</scope>
    <source>
        <strain evidence="4 5">HNI</strain>
    </source>
</reference>
<feature type="compositionally biased region" description="Basic and acidic residues" evidence="2">
    <location>
        <begin position="3991"/>
        <end position="4004"/>
    </location>
</feature>
<feature type="region of interest" description="Disordered" evidence="2">
    <location>
        <begin position="1"/>
        <end position="29"/>
    </location>
</feature>
<reference evidence="4" key="4">
    <citation type="submission" date="2025-09" db="UniProtKB">
        <authorList>
            <consortium name="Ensembl"/>
        </authorList>
    </citation>
    <scope>IDENTIFICATION</scope>
    <source>
        <strain evidence="4">HNI</strain>
    </source>
</reference>
<dbReference type="Ensembl" id="ENSORLT00020007089.1">
    <property type="protein sequence ID" value="ENSORLP00020004967.1"/>
    <property type="gene ID" value="ENSORLG00020005762.1"/>
</dbReference>
<dbReference type="Proteomes" id="UP000265180">
    <property type="component" value="Chromosome 3"/>
</dbReference>
<feature type="compositionally biased region" description="Polar residues" evidence="2">
    <location>
        <begin position="2488"/>
        <end position="2497"/>
    </location>
</feature>
<evidence type="ECO:0000256" key="2">
    <source>
        <dbReference type="SAM" id="MobiDB-lite"/>
    </source>
</evidence>
<feature type="coiled-coil region" evidence="1">
    <location>
        <begin position="3077"/>
        <end position="3111"/>
    </location>
</feature>
<feature type="coiled-coil region" evidence="1">
    <location>
        <begin position="2827"/>
        <end position="2861"/>
    </location>
</feature>
<feature type="region of interest" description="Disordered" evidence="2">
    <location>
        <begin position="2483"/>
        <end position="2532"/>
    </location>
</feature>
<feature type="coiled-coil region" evidence="1">
    <location>
        <begin position="1902"/>
        <end position="2203"/>
    </location>
</feature>
<feature type="compositionally biased region" description="Low complexity" evidence="2">
    <location>
        <begin position="19"/>
        <end position="29"/>
    </location>
</feature>
<dbReference type="PANTHER" id="PTHR18887">
    <property type="entry name" value="GOLGI-ASSOCIATED PROTEIN GCP360-RELATED"/>
    <property type="match status" value="1"/>
</dbReference>
<keyword evidence="3" id="KW-0472">Membrane</keyword>
<feature type="coiled-coil region" evidence="1">
    <location>
        <begin position="3795"/>
        <end position="3850"/>
    </location>
</feature>
<feature type="compositionally biased region" description="Low complexity" evidence="2">
    <location>
        <begin position="1113"/>
        <end position="1125"/>
    </location>
</feature>
<feature type="compositionally biased region" description="Polar residues" evidence="2">
    <location>
        <begin position="3623"/>
        <end position="3640"/>
    </location>
</feature>
<feature type="coiled-coil region" evidence="1">
    <location>
        <begin position="2229"/>
        <end position="2326"/>
    </location>
</feature>
<feature type="compositionally biased region" description="Basic and acidic residues" evidence="2">
    <location>
        <begin position="113"/>
        <end position="122"/>
    </location>
</feature>
<feature type="region of interest" description="Disordered" evidence="2">
    <location>
        <begin position="594"/>
        <end position="663"/>
    </location>
</feature>
<dbReference type="InterPro" id="IPR026202">
    <property type="entry name" value="GOLGB1"/>
</dbReference>
<evidence type="ECO:0000256" key="3">
    <source>
        <dbReference type="SAM" id="Phobius"/>
    </source>
</evidence>
<evidence type="ECO:0008006" key="6">
    <source>
        <dbReference type="Google" id="ProtNLM"/>
    </source>
</evidence>
<accession>A0A3P9K9C3</accession>
<feature type="compositionally biased region" description="Basic and acidic residues" evidence="2">
    <location>
        <begin position="2506"/>
        <end position="2532"/>
    </location>
</feature>
<feature type="region of interest" description="Disordered" evidence="2">
    <location>
        <begin position="1113"/>
        <end position="1159"/>
    </location>
</feature>
<feature type="region of interest" description="Disordered" evidence="2">
    <location>
        <begin position="3307"/>
        <end position="3328"/>
    </location>
</feature>
<feature type="region of interest" description="Disordered" evidence="2">
    <location>
        <begin position="4369"/>
        <end position="4426"/>
    </location>
</feature>
<protein>
    <recommendedName>
        <fullName evidence="6">Golgin B1</fullName>
    </recommendedName>
</protein>
<dbReference type="GO" id="GO:0005794">
    <property type="term" value="C:Golgi apparatus"/>
    <property type="evidence" value="ECO:0007669"/>
    <property type="project" value="InterPro"/>
</dbReference>
<proteinExistence type="predicted"/>
<feature type="coiled-coil region" evidence="1">
    <location>
        <begin position="3652"/>
        <end position="3693"/>
    </location>
</feature>
<organism evidence="4 5">
    <name type="scientific">Oryzias latipes</name>
    <name type="common">Japanese rice fish</name>
    <name type="synonym">Japanese killifish</name>
    <dbReference type="NCBI Taxonomy" id="8090"/>
    <lineage>
        <taxon>Eukaryota</taxon>
        <taxon>Metazoa</taxon>
        <taxon>Chordata</taxon>
        <taxon>Craniata</taxon>
        <taxon>Vertebrata</taxon>
        <taxon>Euteleostomi</taxon>
        <taxon>Actinopterygii</taxon>
        <taxon>Neopterygii</taxon>
        <taxon>Teleostei</taxon>
        <taxon>Neoteleostei</taxon>
        <taxon>Acanthomorphata</taxon>
        <taxon>Ovalentaria</taxon>
        <taxon>Atherinomorphae</taxon>
        <taxon>Beloniformes</taxon>
        <taxon>Adrianichthyidae</taxon>
        <taxon>Oryziinae</taxon>
        <taxon>Oryzias</taxon>
    </lineage>
</organism>
<keyword evidence="1" id="KW-0175">Coiled coil</keyword>
<feature type="region of interest" description="Disordered" evidence="2">
    <location>
        <begin position="3220"/>
        <end position="3253"/>
    </location>
</feature>
<reference key="1">
    <citation type="journal article" date="2007" name="Nature">
        <title>The medaka draft genome and insights into vertebrate genome evolution.</title>
        <authorList>
            <person name="Kasahara M."/>
            <person name="Naruse K."/>
            <person name="Sasaki S."/>
            <person name="Nakatani Y."/>
            <person name="Qu W."/>
            <person name="Ahsan B."/>
            <person name="Yamada T."/>
            <person name="Nagayasu Y."/>
            <person name="Doi K."/>
            <person name="Kasai Y."/>
            <person name="Jindo T."/>
            <person name="Kobayashi D."/>
            <person name="Shimada A."/>
            <person name="Toyoda A."/>
            <person name="Kuroki Y."/>
            <person name="Fujiyama A."/>
            <person name="Sasaki T."/>
            <person name="Shimizu A."/>
            <person name="Asakawa S."/>
            <person name="Shimizu N."/>
            <person name="Hashimoto S."/>
            <person name="Yang J."/>
            <person name="Lee Y."/>
            <person name="Matsushima K."/>
            <person name="Sugano S."/>
            <person name="Sakaizumi M."/>
            <person name="Narita T."/>
            <person name="Ohishi K."/>
            <person name="Haga S."/>
            <person name="Ohta F."/>
            <person name="Nomoto H."/>
            <person name="Nogata K."/>
            <person name="Morishita T."/>
            <person name="Endo T."/>
            <person name="Shin-I T."/>
            <person name="Takeda H."/>
            <person name="Morishita S."/>
            <person name="Kohara Y."/>
        </authorList>
    </citation>
    <scope>NUCLEOTIDE SEQUENCE [LARGE SCALE GENOMIC DNA]</scope>
    <source>
        <strain>Hd-rR</strain>
    </source>
</reference>
<feature type="transmembrane region" description="Helical" evidence="3">
    <location>
        <begin position="4667"/>
        <end position="4685"/>
    </location>
</feature>
<feature type="region of interest" description="Disordered" evidence="2">
    <location>
        <begin position="93"/>
        <end position="124"/>
    </location>
</feature>
<feature type="coiled-coil region" evidence="1">
    <location>
        <begin position="126"/>
        <end position="167"/>
    </location>
</feature>
<dbReference type="Gene3D" id="1.10.287.1490">
    <property type="match status" value="3"/>
</dbReference>
<feature type="coiled-coil region" evidence="1">
    <location>
        <begin position="2930"/>
        <end position="2971"/>
    </location>
</feature>
<feature type="coiled-coil region" evidence="1">
    <location>
        <begin position="484"/>
        <end position="542"/>
    </location>
</feature>